<evidence type="ECO:0000313" key="12">
    <source>
        <dbReference type="Proteomes" id="UP000249936"/>
    </source>
</evidence>
<protein>
    <recommendedName>
        <fullName evidence="8">Cell division protein ZipA</fullName>
    </recommendedName>
</protein>
<comment type="similarity">
    <text evidence="8">Belongs to the ZipA family.</text>
</comment>
<evidence type="ECO:0000256" key="6">
    <source>
        <dbReference type="ARBA" id="ARBA00023136"/>
    </source>
</evidence>
<keyword evidence="6 9" id="KW-0472">Membrane</keyword>
<evidence type="ECO:0000256" key="8">
    <source>
        <dbReference type="RuleBase" id="RU003612"/>
    </source>
</evidence>
<keyword evidence="4 9" id="KW-0812">Transmembrane</keyword>
<dbReference type="Proteomes" id="UP000249936">
    <property type="component" value="Unassembled WGS sequence"/>
</dbReference>
<gene>
    <name evidence="11" type="primary">zipA</name>
    <name evidence="11" type="ORF">NCTC11872_02491</name>
</gene>
<dbReference type="InterPro" id="IPR036765">
    <property type="entry name" value="ZipA_FtsZ-bd_C_sf"/>
</dbReference>
<evidence type="ECO:0000256" key="2">
    <source>
        <dbReference type="ARBA" id="ARBA00022519"/>
    </source>
</evidence>
<comment type="subcellular location">
    <subcellularLocation>
        <location evidence="9">Cell inner membrane</location>
        <topology evidence="9">Single-pass type I membrane protein</topology>
    </subcellularLocation>
</comment>
<evidence type="ECO:0000256" key="7">
    <source>
        <dbReference type="ARBA" id="ARBA00023306"/>
    </source>
</evidence>
<dbReference type="SUPFAM" id="SSF64383">
    <property type="entry name" value="Cell-division protein ZipA, C-terminal domain"/>
    <property type="match status" value="1"/>
</dbReference>
<dbReference type="InterPro" id="IPR011919">
    <property type="entry name" value="Cell_div_ZipA"/>
</dbReference>
<keyword evidence="1 9" id="KW-1003">Cell membrane</keyword>
<evidence type="ECO:0000313" key="11">
    <source>
        <dbReference type="EMBL" id="SPX42843.1"/>
    </source>
</evidence>
<keyword evidence="5" id="KW-1133">Transmembrane helix</keyword>
<feature type="domain" description="ZipA C-terminal FtsZ-binding" evidence="10">
    <location>
        <begin position="1"/>
        <end position="81"/>
    </location>
</feature>
<dbReference type="AlphaFoldDB" id="A0A2X1Q0K0"/>
<dbReference type="PANTHER" id="PTHR38685:SF1">
    <property type="entry name" value="CELL DIVISION PROTEIN ZIPA"/>
    <property type="match status" value="1"/>
</dbReference>
<dbReference type="EMBL" id="UASK01000010">
    <property type="protein sequence ID" value="SPX42843.1"/>
    <property type="molecule type" value="Genomic_DNA"/>
</dbReference>
<dbReference type="GO" id="GO:0032153">
    <property type="term" value="C:cell division site"/>
    <property type="evidence" value="ECO:0007669"/>
    <property type="project" value="TreeGrafter"/>
</dbReference>
<sequence length="90" mass="10085">MASPVLFSVANLEQPGTFNAYNLAEFNTIGIVLFMQLPSPGNNLANLRMMMRAAHTLAEDLQGVILTERTRNFLMQMQSKPILLECKFIP</sequence>
<name>A0A2X1Q0K0_HAEIF</name>
<dbReference type="SMART" id="SM00771">
    <property type="entry name" value="ZipA_C"/>
    <property type="match status" value="1"/>
</dbReference>
<evidence type="ECO:0000256" key="3">
    <source>
        <dbReference type="ARBA" id="ARBA00022618"/>
    </source>
</evidence>
<evidence type="ECO:0000256" key="1">
    <source>
        <dbReference type="ARBA" id="ARBA00022475"/>
    </source>
</evidence>
<reference evidence="11 12" key="1">
    <citation type="submission" date="2018-06" db="EMBL/GenBank/DDBJ databases">
        <authorList>
            <consortium name="Pathogen Informatics"/>
            <person name="Doyle S."/>
        </authorList>
    </citation>
    <scope>NUCLEOTIDE SEQUENCE [LARGE SCALE GENOMIC DNA]</scope>
    <source>
        <strain evidence="11 12">NCTC11872</strain>
    </source>
</reference>
<proteinExistence type="inferred from homology"/>
<accession>A0A2X1Q0K0</accession>
<dbReference type="GO" id="GO:0000917">
    <property type="term" value="P:division septum assembly"/>
    <property type="evidence" value="ECO:0007669"/>
    <property type="project" value="TreeGrafter"/>
</dbReference>
<keyword evidence="7 8" id="KW-0131">Cell cycle</keyword>
<dbReference type="Pfam" id="PF04354">
    <property type="entry name" value="ZipA_C"/>
    <property type="match status" value="1"/>
</dbReference>
<evidence type="ECO:0000256" key="9">
    <source>
        <dbReference type="RuleBase" id="RU003613"/>
    </source>
</evidence>
<keyword evidence="3 8" id="KW-0132">Cell division</keyword>
<dbReference type="Gene3D" id="3.30.1400.10">
    <property type="entry name" value="ZipA, C-terminal FtsZ-binding domain"/>
    <property type="match status" value="1"/>
</dbReference>
<dbReference type="InterPro" id="IPR007449">
    <property type="entry name" value="ZipA_FtsZ-bd_C"/>
</dbReference>
<organism evidence="11 12">
    <name type="scientific">Haemophilus influenzae</name>
    <dbReference type="NCBI Taxonomy" id="727"/>
    <lineage>
        <taxon>Bacteria</taxon>
        <taxon>Pseudomonadati</taxon>
        <taxon>Pseudomonadota</taxon>
        <taxon>Gammaproteobacteria</taxon>
        <taxon>Pasteurellales</taxon>
        <taxon>Pasteurellaceae</taxon>
        <taxon>Haemophilus</taxon>
    </lineage>
</organism>
<dbReference type="GO" id="GO:0005886">
    <property type="term" value="C:plasma membrane"/>
    <property type="evidence" value="ECO:0007669"/>
    <property type="project" value="UniProtKB-SubCell"/>
</dbReference>
<keyword evidence="2 9" id="KW-0997">Cell inner membrane</keyword>
<evidence type="ECO:0000256" key="4">
    <source>
        <dbReference type="ARBA" id="ARBA00022692"/>
    </source>
</evidence>
<evidence type="ECO:0000259" key="10">
    <source>
        <dbReference type="SMART" id="SM00771"/>
    </source>
</evidence>
<dbReference type="PANTHER" id="PTHR38685">
    <property type="entry name" value="CELL DIVISION PROTEIN ZIPA"/>
    <property type="match status" value="1"/>
</dbReference>
<evidence type="ECO:0000256" key="5">
    <source>
        <dbReference type="ARBA" id="ARBA00022989"/>
    </source>
</evidence>
<comment type="function">
    <text evidence="8">Essential cell division protein that stabilizes the FtsZ protofilaments by cross-linking them and that serves as a cytoplasmic membrane anchor for the Z ring. Also required for the recruitment to the septal ring of downstream cell division proteins.</text>
</comment>